<dbReference type="Proteomes" id="UP000198767">
    <property type="component" value="Unassembled WGS sequence"/>
</dbReference>
<evidence type="ECO:0000256" key="1">
    <source>
        <dbReference type="SAM" id="Phobius"/>
    </source>
</evidence>
<feature type="transmembrane region" description="Helical" evidence="1">
    <location>
        <begin position="25"/>
        <end position="47"/>
    </location>
</feature>
<dbReference type="STRING" id="1156985.SAMN04488118_105236"/>
<dbReference type="Pfam" id="PF07811">
    <property type="entry name" value="TadE"/>
    <property type="match status" value="1"/>
</dbReference>
<evidence type="ECO:0000313" key="4">
    <source>
        <dbReference type="Proteomes" id="UP000198767"/>
    </source>
</evidence>
<dbReference type="AlphaFoldDB" id="A0A1G5QRM7"/>
<name>A0A1G5QRM7_9RHOB</name>
<sequence length="179" mass="20312">MIQIAFLQKLKAFGRDEDGNITVEFVILFPLLMLILVMTIELGLILVRGMMLERALDLTVRELRLTTGVTRQHDEIRDAICSRATFVNDCDTEMRVEMIRVDPFDFPAINHIPDCIDNAESVSPVRTFQNGQSNELMFIRACMKFDPLFPTLALGEALSKDESGRVKLFTASAFVQEPR</sequence>
<keyword evidence="1" id="KW-1133">Transmembrane helix</keyword>
<dbReference type="OrthoDB" id="7907064at2"/>
<evidence type="ECO:0000313" key="3">
    <source>
        <dbReference type="EMBL" id="SCZ64402.1"/>
    </source>
</evidence>
<dbReference type="EMBL" id="FMWG01000005">
    <property type="protein sequence ID" value="SCZ64402.1"/>
    <property type="molecule type" value="Genomic_DNA"/>
</dbReference>
<protein>
    <submittedName>
        <fullName evidence="3">TadE-like protein</fullName>
    </submittedName>
</protein>
<keyword evidence="1" id="KW-0812">Transmembrane</keyword>
<feature type="domain" description="TadE-like" evidence="2">
    <location>
        <begin position="20"/>
        <end position="57"/>
    </location>
</feature>
<evidence type="ECO:0000259" key="2">
    <source>
        <dbReference type="Pfam" id="PF07811"/>
    </source>
</evidence>
<keyword evidence="1" id="KW-0472">Membrane</keyword>
<gene>
    <name evidence="3" type="ORF">SAMN04488118_105236</name>
</gene>
<dbReference type="RefSeq" id="WP_090218602.1">
    <property type="nucleotide sequence ID" value="NZ_CANLDO010000021.1"/>
</dbReference>
<keyword evidence="4" id="KW-1185">Reference proteome</keyword>
<reference evidence="3 4" key="1">
    <citation type="submission" date="2016-10" db="EMBL/GenBank/DDBJ databases">
        <authorList>
            <person name="de Groot N.N."/>
        </authorList>
    </citation>
    <scope>NUCLEOTIDE SEQUENCE [LARGE SCALE GENOMIC DNA]</scope>
    <source>
        <strain evidence="3 4">U95</strain>
    </source>
</reference>
<dbReference type="InterPro" id="IPR012495">
    <property type="entry name" value="TadE-like_dom"/>
</dbReference>
<organism evidence="3 4">
    <name type="scientific">Epibacterium ulvae</name>
    <dbReference type="NCBI Taxonomy" id="1156985"/>
    <lineage>
        <taxon>Bacteria</taxon>
        <taxon>Pseudomonadati</taxon>
        <taxon>Pseudomonadota</taxon>
        <taxon>Alphaproteobacteria</taxon>
        <taxon>Rhodobacterales</taxon>
        <taxon>Roseobacteraceae</taxon>
        <taxon>Epibacterium</taxon>
    </lineage>
</organism>
<proteinExistence type="predicted"/>
<accession>A0A1G5QRM7</accession>